<proteinExistence type="predicted"/>
<dbReference type="Proteomes" id="UP000095286">
    <property type="component" value="Unplaced"/>
</dbReference>
<evidence type="ECO:0000313" key="2">
    <source>
        <dbReference type="WBParaSite" id="RSKR_0000192380.1"/>
    </source>
</evidence>
<sequence length="302" mass="34939">MWKLNVPEKKCISTPRKSSIISVISNLHTFYCKKHNNFDLEKGKKDTPRIIVYPVVGKENFTFQELKVIVYNFTSDTCVSTEYESFYSESLVYILDPLIVYEINAHSYKPDCVDADSKYVLNNVWVSPVKKDIVQKTVDSKFMENVEQQRIKLQFAILKIWNESDFSEMQHLYQRNNNIDGYQIVVRNETAVMELCKDVEANDIVRSKKIGNTCFSKIPVIVGNKTMFSTDGINLDYESDIVECPVVFNDAPVYTYKQLLYLAEVSTIVILFLLCVVFLLSYKIIKLNNLKCKSQSIQEIES</sequence>
<evidence type="ECO:0000313" key="1">
    <source>
        <dbReference type="Proteomes" id="UP000095286"/>
    </source>
</evidence>
<protein>
    <submittedName>
        <fullName evidence="2">Phosphatidylinositol-glycan biosynthesis class X protein</fullName>
    </submittedName>
</protein>
<organism evidence="1 2">
    <name type="scientific">Rhabditophanes sp. KR3021</name>
    <dbReference type="NCBI Taxonomy" id="114890"/>
    <lineage>
        <taxon>Eukaryota</taxon>
        <taxon>Metazoa</taxon>
        <taxon>Ecdysozoa</taxon>
        <taxon>Nematoda</taxon>
        <taxon>Chromadorea</taxon>
        <taxon>Rhabditida</taxon>
        <taxon>Tylenchina</taxon>
        <taxon>Panagrolaimomorpha</taxon>
        <taxon>Strongyloidoidea</taxon>
        <taxon>Alloionematidae</taxon>
        <taxon>Rhabditophanes</taxon>
    </lineage>
</organism>
<accession>A0AC35TKX8</accession>
<name>A0AC35TKX8_9BILA</name>
<dbReference type="WBParaSite" id="RSKR_0000192380.1">
    <property type="protein sequence ID" value="RSKR_0000192380.1"/>
    <property type="gene ID" value="RSKR_0000192380"/>
</dbReference>
<reference evidence="2" key="1">
    <citation type="submission" date="2016-11" db="UniProtKB">
        <authorList>
            <consortium name="WormBaseParasite"/>
        </authorList>
    </citation>
    <scope>IDENTIFICATION</scope>
    <source>
        <strain evidence="2">KR3021</strain>
    </source>
</reference>